<evidence type="ECO:0000256" key="1">
    <source>
        <dbReference type="SAM" id="MobiDB-lite"/>
    </source>
</evidence>
<feature type="region of interest" description="Disordered" evidence="1">
    <location>
        <begin position="387"/>
        <end position="440"/>
    </location>
</feature>
<name>A0A2N9IVQ8_FAGSY</name>
<feature type="compositionally biased region" description="Polar residues" evidence="1">
    <location>
        <begin position="241"/>
        <end position="252"/>
    </location>
</feature>
<evidence type="ECO:0000313" key="2">
    <source>
        <dbReference type="EMBL" id="SPD28141.1"/>
    </source>
</evidence>
<proteinExistence type="predicted"/>
<evidence type="ECO:0008006" key="3">
    <source>
        <dbReference type="Google" id="ProtNLM"/>
    </source>
</evidence>
<feature type="region of interest" description="Disordered" evidence="1">
    <location>
        <begin position="241"/>
        <end position="272"/>
    </location>
</feature>
<sequence>MAPGSRGVRDVFSHFSGEDSGQTGEATGEPRVSRCSWSCHLSNAPELVDQLAVSQKDSAREGVDLAPDISFRHSWYRQKACATLFLKVLDLREAELGLERYGPANRGHLECAVPDVGFWRFWCRRKACVTFFLKVQASHRGELGFVRCGLANRGRWNVPYAKGSFSDRDSGLIGGALDNPRVARPFGLVNGLVKPRSKLVNPGQTWSKLVKPPQTPGNMLRPRFEALLMWWAPAGSERLGQTSVKVGQTSPKSGKCAPDPVSRGQRRSDEARKGGTWLEVTLRRVNGNSRVTVLRDAWWGHARTSIDDPSPPTRHTNVWLVRVVIVAARRRSNRLAKGKAVAYAPESSPDTDDEYDVMEDPRTRADSAIARNLQVELDAEAAGIAAGAARPPPGPGITISGNARSSGVSRRPTGTLTGAFPTRSSSKRQRADRVPPSADPIPKDFVALGFRYPPKGGIRPRHHVITPVVDTPLLTNLTDHLVIFGLPFILPRALAGAGGLTSACSWVLLAGEYREFFTELGFGPFLSIPYVYVYHPLVRCWLERVPPSEPVSGPVALDILGIDDPDAIEGTRSPSLRLRFFLGNDKSTVPTPIVGMFRDVNTLREYDWGALTHGFFIRAPDPTFPLARRWDAARIWRLTSRTLLECRTTVDCIRNVNIIFQPYSTALIQHTEVFEAVQLSRLTIWIRSPRPWELFMGERTVRQLGGEAVVPVDPPPLMTIEGYIPDTPSDSYMARVDCHPDLVEGGRVMGGMAMDSHQFRSFGEIDRLQSEILRLQLKLSVGEDRHAAERLEDQLASLGIAPLTKASSSSHGQTSSPPLPDPVSRDWFFDDPSPS</sequence>
<reference evidence="2" key="1">
    <citation type="submission" date="2018-02" db="EMBL/GenBank/DDBJ databases">
        <authorList>
            <person name="Cohen D.B."/>
            <person name="Kent A.D."/>
        </authorList>
    </citation>
    <scope>NUCLEOTIDE SEQUENCE</scope>
</reference>
<protein>
    <recommendedName>
        <fullName evidence="3">Aminotransferase-like plant mobile domain-containing protein</fullName>
    </recommendedName>
</protein>
<gene>
    <name evidence="2" type="ORF">FSB_LOCUS56023</name>
</gene>
<dbReference type="EMBL" id="OIVN01006222">
    <property type="protein sequence ID" value="SPD28141.1"/>
    <property type="molecule type" value="Genomic_DNA"/>
</dbReference>
<feature type="region of interest" description="Disordered" evidence="1">
    <location>
        <begin position="804"/>
        <end position="835"/>
    </location>
</feature>
<feature type="compositionally biased region" description="Low complexity" evidence="1">
    <location>
        <begin position="807"/>
        <end position="816"/>
    </location>
</feature>
<feature type="compositionally biased region" description="Polar residues" evidence="1">
    <location>
        <begin position="399"/>
        <end position="416"/>
    </location>
</feature>
<feature type="region of interest" description="Disordered" evidence="1">
    <location>
        <begin position="1"/>
        <end position="30"/>
    </location>
</feature>
<accession>A0A2N9IVQ8</accession>
<organism evidence="2">
    <name type="scientific">Fagus sylvatica</name>
    <name type="common">Beechnut</name>
    <dbReference type="NCBI Taxonomy" id="28930"/>
    <lineage>
        <taxon>Eukaryota</taxon>
        <taxon>Viridiplantae</taxon>
        <taxon>Streptophyta</taxon>
        <taxon>Embryophyta</taxon>
        <taxon>Tracheophyta</taxon>
        <taxon>Spermatophyta</taxon>
        <taxon>Magnoliopsida</taxon>
        <taxon>eudicotyledons</taxon>
        <taxon>Gunneridae</taxon>
        <taxon>Pentapetalae</taxon>
        <taxon>rosids</taxon>
        <taxon>fabids</taxon>
        <taxon>Fagales</taxon>
        <taxon>Fagaceae</taxon>
        <taxon>Fagus</taxon>
    </lineage>
</organism>
<dbReference type="AlphaFoldDB" id="A0A2N9IVQ8"/>